<dbReference type="Proteomes" id="UP000308267">
    <property type="component" value="Unassembled WGS sequence"/>
</dbReference>
<reference evidence="1 2" key="1">
    <citation type="journal article" date="2019" name="BMC Genomics">
        <title>New insights from Opisthorchis felineus genome: update on genomics of the epidemiologically important liver flukes.</title>
        <authorList>
            <person name="Ershov N.I."/>
            <person name="Mordvinov V.A."/>
            <person name="Prokhortchouk E.B."/>
            <person name="Pakharukova M.Y."/>
            <person name="Gunbin K.V."/>
            <person name="Ustyantsev K."/>
            <person name="Genaev M.A."/>
            <person name="Blinov A.G."/>
            <person name="Mazur A."/>
            <person name="Boulygina E."/>
            <person name="Tsygankova S."/>
            <person name="Khrameeva E."/>
            <person name="Chekanov N."/>
            <person name="Fan G."/>
            <person name="Xiao A."/>
            <person name="Zhang H."/>
            <person name="Xu X."/>
            <person name="Yang H."/>
            <person name="Solovyev V."/>
            <person name="Lee S.M."/>
            <person name="Liu X."/>
            <person name="Afonnikov D.A."/>
            <person name="Skryabin K.G."/>
        </authorList>
    </citation>
    <scope>NUCLEOTIDE SEQUENCE [LARGE SCALE GENOMIC DNA]</scope>
    <source>
        <strain evidence="1">AK-0245</strain>
        <tissue evidence="1">Whole organism</tissue>
    </source>
</reference>
<organism evidence="1 2">
    <name type="scientific">Opisthorchis felineus</name>
    <dbReference type="NCBI Taxonomy" id="147828"/>
    <lineage>
        <taxon>Eukaryota</taxon>
        <taxon>Metazoa</taxon>
        <taxon>Spiralia</taxon>
        <taxon>Lophotrochozoa</taxon>
        <taxon>Platyhelminthes</taxon>
        <taxon>Trematoda</taxon>
        <taxon>Digenea</taxon>
        <taxon>Opisthorchiida</taxon>
        <taxon>Opisthorchiata</taxon>
        <taxon>Opisthorchiidae</taxon>
        <taxon>Opisthorchis</taxon>
    </lineage>
</organism>
<evidence type="ECO:0000313" key="2">
    <source>
        <dbReference type="Proteomes" id="UP000308267"/>
    </source>
</evidence>
<evidence type="ECO:0000313" key="1">
    <source>
        <dbReference type="EMBL" id="TGZ74043.1"/>
    </source>
</evidence>
<proteinExistence type="predicted"/>
<accession>A0A4S2MBU2</accession>
<dbReference type="EMBL" id="SJOL01002192">
    <property type="protein sequence ID" value="TGZ74043.1"/>
    <property type="molecule type" value="Genomic_DNA"/>
</dbReference>
<comment type="caution">
    <text evidence="1">The sequence shown here is derived from an EMBL/GenBank/DDBJ whole genome shotgun (WGS) entry which is preliminary data.</text>
</comment>
<name>A0A4S2MBU2_OPIFE</name>
<keyword evidence="2" id="KW-1185">Reference proteome</keyword>
<gene>
    <name evidence="1" type="ORF">CRM22_001170</name>
</gene>
<feature type="non-terminal residue" evidence="1">
    <location>
        <position position="1"/>
    </location>
</feature>
<sequence length="58" mass="6524">FEGTSRTGVACYQSPDTNWYRINLIPPFGILLHFKITSLLAFLLSTFGMGSVTFNLEH</sequence>
<protein>
    <submittedName>
        <fullName evidence="1">Uncharacterized protein</fullName>
    </submittedName>
</protein>
<dbReference type="AlphaFoldDB" id="A0A4S2MBU2"/>